<feature type="compositionally biased region" description="Polar residues" evidence="1">
    <location>
        <begin position="1"/>
        <end position="10"/>
    </location>
</feature>
<name>A0A4Z0C1A1_9BURK</name>
<accession>A0A4Z0C1A1</accession>
<evidence type="ECO:0000313" key="3">
    <source>
        <dbReference type="Proteomes" id="UP000298180"/>
    </source>
</evidence>
<comment type="caution">
    <text evidence="2">The sequence shown here is derived from an EMBL/GenBank/DDBJ whole genome shotgun (WGS) entry which is preliminary data.</text>
</comment>
<evidence type="ECO:0000256" key="1">
    <source>
        <dbReference type="SAM" id="MobiDB-lite"/>
    </source>
</evidence>
<feature type="region of interest" description="Disordered" evidence="1">
    <location>
        <begin position="1"/>
        <end position="42"/>
    </location>
</feature>
<evidence type="ECO:0000313" key="2">
    <source>
        <dbReference type="EMBL" id="TFZ05397.1"/>
    </source>
</evidence>
<gene>
    <name evidence="2" type="ORF">EZ313_01615</name>
</gene>
<organism evidence="2 3">
    <name type="scientific">Ramlibacter henchirensis</name>
    <dbReference type="NCBI Taxonomy" id="204072"/>
    <lineage>
        <taxon>Bacteria</taxon>
        <taxon>Pseudomonadati</taxon>
        <taxon>Pseudomonadota</taxon>
        <taxon>Betaproteobacteria</taxon>
        <taxon>Burkholderiales</taxon>
        <taxon>Comamonadaceae</taxon>
        <taxon>Ramlibacter</taxon>
    </lineage>
</organism>
<keyword evidence="3" id="KW-1185">Reference proteome</keyword>
<dbReference type="AlphaFoldDB" id="A0A4Z0C1A1"/>
<protein>
    <submittedName>
        <fullName evidence="2">Uncharacterized protein</fullName>
    </submittedName>
</protein>
<dbReference type="EMBL" id="SMLM01000001">
    <property type="protein sequence ID" value="TFZ05397.1"/>
    <property type="molecule type" value="Genomic_DNA"/>
</dbReference>
<sequence>MSNSSSQASLRQWLMNPPQAGSAHSKDHSAEPGEDLLQPDPSKLAWMRDSAAGLASRIPNSVFALGGLADQK</sequence>
<dbReference type="RefSeq" id="WP_135261478.1">
    <property type="nucleotide sequence ID" value="NZ_SMLM01000001.1"/>
</dbReference>
<reference evidence="2 3" key="1">
    <citation type="submission" date="2019-03" db="EMBL/GenBank/DDBJ databases">
        <title>Ramlibacter henchirensis DSM 14656, whole genome shotgun sequence.</title>
        <authorList>
            <person name="Zhang X."/>
            <person name="Feng G."/>
            <person name="Zhu H."/>
        </authorList>
    </citation>
    <scope>NUCLEOTIDE SEQUENCE [LARGE SCALE GENOMIC DNA]</scope>
    <source>
        <strain evidence="2 3">DSM 14656</strain>
    </source>
</reference>
<dbReference type="Proteomes" id="UP000298180">
    <property type="component" value="Unassembled WGS sequence"/>
</dbReference>
<proteinExistence type="predicted"/>